<dbReference type="PANTHER" id="PTHR16515:SF66">
    <property type="entry name" value="C2H2-TYPE DOMAIN-CONTAINING PROTEIN"/>
    <property type="match status" value="1"/>
</dbReference>
<dbReference type="OrthoDB" id="654211at2759"/>
<keyword evidence="6" id="KW-0539">Nucleus</keyword>
<dbReference type="GeneID" id="30177377"/>
<keyword evidence="3" id="KW-0677">Repeat</keyword>
<sequence length="704" mass="81112">MLLRPFFPIEEKLSAKVSCLDLVLLLIEIPSSKVRKEILGNLNICELLVVLNGLTKDEKNDDFLEFDELNADVKPVWTDVVEVLNNFPCVKLVDSLTKAVGDAADGLGWFDLPIDSNEYDFLLEYLLDSKVNRIVFPLVEIMTKKFNKIYEVLENHCVALKIRNDNLSVIKDSENLKSKLRILTLVNYEHFETVEKLNYETLNIVGNEVDLFSVSTMIKKNENLKIIYFKGRLKDYIPLHIDDKMLVYYDLIVFDTIDNSQLSDLGSLTRIESLYLNFTLESNVSLDWLLKNCTQMKRLYYSLNFNTNLTQTITFTENFTKLEELTLKRCEFTIQNDGYKRSKLSFSDAMNNAVSSLHTLTLIECKIDSEFLDAFCGPSLMSIFLINCDIRYNSFVRLPVGLRNLTIINQDVDKCKNLVFMTFKKRSSFILSSSKKCMININEKIMTMKIPESHDTFMARLNEDYCITDGENKNNTISPYEKQSFSIQNLKFPFSSTIHFAIYPNFDAVDFKFMKVLAAKFDIFQTIIELYSFTNTFHDVRNVQEIQNVKVYRYDILRLQNHLKKILSKKVLTEQDNKFFSPYPCSCESPLRLSPASVSSAARKLRSPKSPKKPHSLALKALNTVNNRVSSTNTKSQNGKIKSHYACDVCGKYFSRSTALNRHTLVHKNHRPYKCEGCGYCFKRSDHLKVHKRVCTSESGGSPL</sequence>
<comment type="subcellular location">
    <subcellularLocation>
        <location evidence="1">Nucleus</location>
    </subcellularLocation>
</comment>
<evidence type="ECO:0000256" key="7">
    <source>
        <dbReference type="PROSITE-ProRule" id="PRU00042"/>
    </source>
</evidence>
<dbReference type="Gene3D" id="3.80.10.10">
    <property type="entry name" value="Ribonuclease Inhibitor"/>
    <property type="match status" value="1"/>
</dbReference>
<dbReference type="SMART" id="SM00355">
    <property type="entry name" value="ZnF_C2H2"/>
    <property type="match status" value="2"/>
</dbReference>
<dbReference type="GO" id="GO:0005634">
    <property type="term" value="C:nucleus"/>
    <property type="evidence" value="ECO:0007669"/>
    <property type="project" value="UniProtKB-SubCell"/>
</dbReference>
<evidence type="ECO:0000256" key="6">
    <source>
        <dbReference type="ARBA" id="ARBA00023242"/>
    </source>
</evidence>
<evidence type="ECO:0000256" key="5">
    <source>
        <dbReference type="ARBA" id="ARBA00022833"/>
    </source>
</evidence>
<organism evidence="9 10">
    <name type="scientific">Pichia membranifaciens NRRL Y-2026</name>
    <dbReference type="NCBI Taxonomy" id="763406"/>
    <lineage>
        <taxon>Eukaryota</taxon>
        <taxon>Fungi</taxon>
        <taxon>Dikarya</taxon>
        <taxon>Ascomycota</taxon>
        <taxon>Saccharomycotina</taxon>
        <taxon>Pichiomycetes</taxon>
        <taxon>Pichiales</taxon>
        <taxon>Pichiaceae</taxon>
        <taxon>Pichia</taxon>
    </lineage>
</organism>
<proteinExistence type="predicted"/>
<evidence type="ECO:0000256" key="2">
    <source>
        <dbReference type="ARBA" id="ARBA00022723"/>
    </source>
</evidence>
<dbReference type="FunFam" id="3.30.160.60:FF:000446">
    <property type="entry name" value="Zinc finger protein"/>
    <property type="match status" value="1"/>
</dbReference>
<dbReference type="Gene3D" id="3.30.160.60">
    <property type="entry name" value="Classic Zinc Finger"/>
    <property type="match status" value="2"/>
</dbReference>
<name>A0A1E3NM37_9ASCO</name>
<dbReference type="PROSITE" id="PS00028">
    <property type="entry name" value="ZINC_FINGER_C2H2_1"/>
    <property type="match status" value="1"/>
</dbReference>
<accession>A0A1E3NM37</accession>
<gene>
    <name evidence="9" type="ORF">PICMEDRAFT_15158</name>
</gene>
<dbReference type="SUPFAM" id="SSF57667">
    <property type="entry name" value="beta-beta-alpha zinc fingers"/>
    <property type="match status" value="1"/>
</dbReference>
<dbReference type="InterPro" id="IPR013087">
    <property type="entry name" value="Znf_C2H2_type"/>
</dbReference>
<dbReference type="PANTHER" id="PTHR16515">
    <property type="entry name" value="PR DOMAIN ZINC FINGER PROTEIN"/>
    <property type="match status" value="1"/>
</dbReference>
<dbReference type="AlphaFoldDB" id="A0A1E3NM37"/>
<evidence type="ECO:0000259" key="8">
    <source>
        <dbReference type="PROSITE" id="PS50157"/>
    </source>
</evidence>
<keyword evidence="2" id="KW-0479">Metal-binding</keyword>
<dbReference type="STRING" id="763406.A0A1E3NM37"/>
<dbReference type="EMBL" id="KV454002">
    <property type="protein sequence ID" value="ODQ47171.1"/>
    <property type="molecule type" value="Genomic_DNA"/>
</dbReference>
<dbReference type="GO" id="GO:0008270">
    <property type="term" value="F:zinc ion binding"/>
    <property type="evidence" value="ECO:0007669"/>
    <property type="project" value="UniProtKB-KW"/>
</dbReference>
<dbReference type="InterPro" id="IPR032675">
    <property type="entry name" value="LRR_dom_sf"/>
</dbReference>
<evidence type="ECO:0000256" key="3">
    <source>
        <dbReference type="ARBA" id="ARBA00022737"/>
    </source>
</evidence>
<keyword evidence="10" id="KW-1185">Reference proteome</keyword>
<keyword evidence="5" id="KW-0862">Zinc</keyword>
<protein>
    <recommendedName>
        <fullName evidence="8">C2H2-type domain-containing protein</fullName>
    </recommendedName>
</protein>
<dbReference type="GO" id="GO:0010468">
    <property type="term" value="P:regulation of gene expression"/>
    <property type="evidence" value="ECO:0007669"/>
    <property type="project" value="TreeGrafter"/>
</dbReference>
<dbReference type="InterPro" id="IPR036236">
    <property type="entry name" value="Znf_C2H2_sf"/>
</dbReference>
<dbReference type="Pfam" id="PF00096">
    <property type="entry name" value="zf-C2H2"/>
    <property type="match status" value="2"/>
</dbReference>
<dbReference type="SUPFAM" id="SSF52047">
    <property type="entry name" value="RNI-like"/>
    <property type="match status" value="1"/>
</dbReference>
<evidence type="ECO:0000313" key="9">
    <source>
        <dbReference type="EMBL" id="ODQ47171.1"/>
    </source>
</evidence>
<evidence type="ECO:0000256" key="4">
    <source>
        <dbReference type="ARBA" id="ARBA00022771"/>
    </source>
</evidence>
<dbReference type="InterPro" id="IPR050331">
    <property type="entry name" value="Zinc_finger"/>
</dbReference>
<keyword evidence="4 7" id="KW-0863">Zinc-finger</keyword>
<dbReference type="Proteomes" id="UP000094455">
    <property type="component" value="Unassembled WGS sequence"/>
</dbReference>
<reference evidence="9 10" key="1">
    <citation type="journal article" date="2016" name="Proc. Natl. Acad. Sci. U.S.A.">
        <title>Comparative genomics of biotechnologically important yeasts.</title>
        <authorList>
            <person name="Riley R."/>
            <person name="Haridas S."/>
            <person name="Wolfe K.H."/>
            <person name="Lopes M.R."/>
            <person name="Hittinger C.T."/>
            <person name="Goeker M."/>
            <person name="Salamov A.A."/>
            <person name="Wisecaver J.H."/>
            <person name="Long T.M."/>
            <person name="Calvey C.H."/>
            <person name="Aerts A.L."/>
            <person name="Barry K.W."/>
            <person name="Choi C."/>
            <person name="Clum A."/>
            <person name="Coughlan A.Y."/>
            <person name="Deshpande S."/>
            <person name="Douglass A.P."/>
            <person name="Hanson S.J."/>
            <person name="Klenk H.-P."/>
            <person name="LaButti K.M."/>
            <person name="Lapidus A."/>
            <person name="Lindquist E.A."/>
            <person name="Lipzen A.M."/>
            <person name="Meier-Kolthoff J.P."/>
            <person name="Ohm R.A."/>
            <person name="Otillar R.P."/>
            <person name="Pangilinan J.L."/>
            <person name="Peng Y."/>
            <person name="Rokas A."/>
            <person name="Rosa C.A."/>
            <person name="Scheuner C."/>
            <person name="Sibirny A.A."/>
            <person name="Slot J.C."/>
            <person name="Stielow J.B."/>
            <person name="Sun H."/>
            <person name="Kurtzman C.P."/>
            <person name="Blackwell M."/>
            <person name="Grigoriev I.V."/>
            <person name="Jeffries T.W."/>
        </authorList>
    </citation>
    <scope>NUCLEOTIDE SEQUENCE [LARGE SCALE GENOMIC DNA]</scope>
    <source>
        <strain evidence="9 10">NRRL Y-2026</strain>
    </source>
</reference>
<dbReference type="RefSeq" id="XP_019018284.1">
    <property type="nucleotide sequence ID" value="XM_019160690.1"/>
</dbReference>
<feature type="domain" description="C2H2-type" evidence="8">
    <location>
        <begin position="645"/>
        <end position="672"/>
    </location>
</feature>
<evidence type="ECO:0000313" key="10">
    <source>
        <dbReference type="Proteomes" id="UP000094455"/>
    </source>
</evidence>
<evidence type="ECO:0000256" key="1">
    <source>
        <dbReference type="ARBA" id="ARBA00004123"/>
    </source>
</evidence>
<feature type="domain" description="C2H2-type" evidence="8">
    <location>
        <begin position="673"/>
        <end position="703"/>
    </location>
</feature>
<dbReference type="PROSITE" id="PS50157">
    <property type="entry name" value="ZINC_FINGER_C2H2_2"/>
    <property type="match status" value="2"/>
</dbReference>